<evidence type="ECO:0000256" key="1">
    <source>
        <dbReference type="SAM" id="MobiDB-lite"/>
    </source>
</evidence>
<dbReference type="EMBL" id="BHXC01000006">
    <property type="protein sequence ID" value="GCB88467.1"/>
    <property type="molecule type" value="Genomic_DNA"/>
</dbReference>
<dbReference type="RefSeq" id="WP_016571118.1">
    <property type="nucleotide sequence ID" value="NZ_CP007574.1"/>
</dbReference>
<evidence type="ECO:0000313" key="2">
    <source>
        <dbReference type="EMBL" id="GCB88467.1"/>
    </source>
</evidence>
<evidence type="ECO:0000313" key="3">
    <source>
        <dbReference type="Proteomes" id="UP000288351"/>
    </source>
</evidence>
<organism evidence="2 3">
    <name type="scientific">Streptomyces noursei</name>
    <name type="common">Streptomyces albulus</name>
    <dbReference type="NCBI Taxonomy" id="1971"/>
    <lineage>
        <taxon>Bacteria</taxon>
        <taxon>Bacillati</taxon>
        <taxon>Actinomycetota</taxon>
        <taxon>Actinomycetes</taxon>
        <taxon>Kitasatosporales</taxon>
        <taxon>Streptomycetaceae</taxon>
        <taxon>Streptomyces</taxon>
    </lineage>
</organism>
<feature type="region of interest" description="Disordered" evidence="1">
    <location>
        <begin position="1"/>
        <end position="23"/>
    </location>
</feature>
<dbReference type="AlphaFoldDB" id="A0A059VZ32"/>
<protein>
    <submittedName>
        <fullName evidence="2">Uncharacterized protein</fullName>
    </submittedName>
</protein>
<accession>A0A059VZ32</accession>
<reference evidence="2 3" key="1">
    <citation type="journal article" date="2019" name="Microbiol. Resour. Announc.">
        <title>Draft Genome Sequence of the Most Traditional epsilon-Poly-l-Lysine Producer, Streptomyces albulus NBRC14147.</title>
        <authorList>
            <person name="Yamanaka K."/>
            <person name="Hamano Y."/>
        </authorList>
    </citation>
    <scope>NUCLEOTIDE SEQUENCE [LARGE SCALE GENOMIC DNA]</scope>
    <source>
        <strain evidence="2 3">NBRC 14147</strain>
    </source>
</reference>
<feature type="compositionally biased region" description="Basic and acidic residues" evidence="1">
    <location>
        <begin position="1"/>
        <end position="12"/>
    </location>
</feature>
<name>A0A059VZ32_STRNR</name>
<gene>
    <name evidence="2" type="ORF">SALB_01137</name>
</gene>
<sequence>MGDPFERADGRAARRPRPVGGREGRKVVFGAARTTTAVPADHAARLAPLTDTDVDELLTAPRCATEAPHRLTRPP</sequence>
<comment type="caution">
    <text evidence="2">The sequence shown here is derived from an EMBL/GenBank/DDBJ whole genome shotgun (WGS) entry which is preliminary data.</text>
</comment>
<proteinExistence type="predicted"/>
<dbReference type="Proteomes" id="UP000288351">
    <property type="component" value="Unassembled WGS sequence"/>
</dbReference>